<dbReference type="GO" id="GO:0005524">
    <property type="term" value="F:ATP binding"/>
    <property type="evidence" value="ECO:0007669"/>
    <property type="project" value="UniProtKB-KW"/>
</dbReference>
<evidence type="ECO:0000256" key="2">
    <source>
        <dbReference type="ARBA" id="ARBA00022475"/>
    </source>
</evidence>
<evidence type="ECO:0000256" key="7">
    <source>
        <dbReference type="ARBA" id="ARBA00037066"/>
    </source>
</evidence>
<dbReference type="PROSITE" id="PS00211">
    <property type="entry name" value="ABC_TRANSPORTER_1"/>
    <property type="match status" value="1"/>
</dbReference>
<proteinExistence type="predicted"/>
<feature type="domain" description="ABC transporter" evidence="8">
    <location>
        <begin position="25"/>
        <end position="261"/>
    </location>
</feature>
<keyword evidence="6" id="KW-1278">Translocase</keyword>
<evidence type="ECO:0000313" key="9">
    <source>
        <dbReference type="EMBL" id="PLQ01492.1"/>
    </source>
</evidence>
<sequence length="280" mass="29795">MSATSPTSANATRPWFEPLAPCPVLSLRDVRLRAGQRVLVDGLSLSIHAGQLWCVVGPNGVGKSTLMGVLAGLRAPDGGAVEIDGVAATQVAPATLARQRAYLPQAVHDTFSMVAEDAVRIGRHPHMSGWGWGKRDDDRVVRDVMAECDLDALAARDVLTLSGGERQRVSLAAVLAQQAPLLMLDEPVSHLDLRHQILVLDLLRRLTGAGRHAAVVILHDLTLARRHATHALLMAEDGVALHGPAHEVLTPAQCSRALRTPIISISDGTHTALIPDGKTP</sequence>
<comment type="function">
    <text evidence="7">Part of the ABC transporter complex HmuTUV involved in hemin import. Responsible for energy coupling to the transport system.</text>
</comment>
<dbReference type="EMBL" id="PJRP01000002">
    <property type="protein sequence ID" value="PLQ01492.1"/>
    <property type="molecule type" value="Genomic_DNA"/>
</dbReference>
<reference evidence="9 10" key="1">
    <citation type="submission" date="2017-12" db="EMBL/GenBank/DDBJ databases">
        <title>Genome sequence of the active heterotrophic nitrifier-denitrifier, Cupriavidus pauculus UM1.</title>
        <authorList>
            <person name="Putonti C."/>
            <person name="Castignetti D."/>
        </authorList>
    </citation>
    <scope>NUCLEOTIDE SEQUENCE [LARGE SCALE GENOMIC DNA]</scope>
    <source>
        <strain evidence="9 10">UM1</strain>
    </source>
</reference>
<comment type="caution">
    <text evidence="9">The sequence shown here is derived from an EMBL/GenBank/DDBJ whole genome shotgun (WGS) entry which is preliminary data.</text>
</comment>
<dbReference type="Pfam" id="PF00005">
    <property type="entry name" value="ABC_tran"/>
    <property type="match status" value="1"/>
</dbReference>
<dbReference type="PANTHER" id="PTHR42794">
    <property type="entry name" value="HEMIN IMPORT ATP-BINDING PROTEIN HMUV"/>
    <property type="match status" value="1"/>
</dbReference>
<dbReference type="STRING" id="82633.GCA_000974605_06065"/>
<evidence type="ECO:0000256" key="6">
    <source>
        <dbReference type="ARBA" id="ARBA00022967"/>
    </source>
</evidence>
<dbReference type="PANTHER" id="PTHR42794:SF1">
    <property type="entry name" value="HEMIN IMPORT ATP-BINDING PROTEIN HMUV"/>
    <property type="match status" value="1"/>
</dbReference>
<evidence type="ECO:0000256" key="1">
    <source>
        <dbReference type="ARBA" id="ARBA00022448"/>
    </source>
</evidence>
<keyword evidence="2" id="KW-1003">Cell membrane</keyword>
<dbReference type="RefSeq" id="WP_101680844.1">
    <property type="nucleotide sequence ID" value="NZ_PJRP01000002.1"/>
</dbReference>
<evidence type="ECO:0000256" key="5">
    <source>
        <dbReference type="ARBA" id="ARBA00022840"/>
    </source>
</evidence>
<dbReference type="SMART" id="SM00382">
    <property type="entry name" value="AAA"/>
    <property type="match status" value="1"/>
</dbReference>
<keyword evidence="1" id="KW-0813">Transport</keyword>
<dbReference type="InterPro" id="IPR003439">
    <property type="entry name" value="ABC_transporter-like_ATP-bd"/>
</dbReference>
<keyword evidence="3" id="KW-0472">Membrane</keyword>
<evidence type="ECO:0000259" key="8">
    <source>
        <dbReference type="PROSITE" id="PS50893"/>
    </source>
</evidence>
<evidence type="ECO:0000256" key="4">
    <source>
        <dbReference type="ARBA" id="ARBA00022741"/>
    </source>
</evidence>
<dbReference type="Gene3D" id="3.40.50.300">
    <property type="entry name" value="P-loop containing nucleotide triphosphate hydrolases"/>
    <property type="match status" value="1"/>
</dbReference>
<name>A0A2N5CGZ6_9BURK</name>
<dbReference type="InterPro" id="IPR003593">
    <property type="entry name" value="AAA+_ATPase"/>
</dbReference>
<dbReference type="PROSITE" id="PS50893">
    <property type="entry name" value="ABC_TRANSPORTER_2"/>
    <property type="match status" value="1"/>
</dbReference>
<dbReference type="OrthoDB" id="5296765at2"/>
<dbReference type="AlphaFoldDB" id="A0A2N5CGZ6"/>
<dbReference type="GO" id="GO:0016887">
    <property type="term" value="F:ATP hydrolysis activity"/>
    <property type="evidence" value="ECO:0007669"/>
    <property type="project" value="InterPro"/>
</dbReference>
<evidence type="ECO:0000313" key="10">
    <source>
        <dbReference type="Proteomes" id="UP000234341"/>
    </source>
</evidence>
<keyword evidence="3" id="KW-0997">Cell inner membrane</keyword>
<keyword evidence="5 9" id="KW-0067">ATP-binding</keyword>
<keyword evidence="4" id="KW-0547">Nucleotide-binding</keyword>
<organism evidence="9 10">
    <name type="scientific">Cupriavidus pauculus</name>
    <dbReference type="NCBI Taxonomy" id="82633"/>
    <lineage>
        <taxon>Bacteria</taxon>
        <taxon>Pseudomonadati</taxon>
        <taxon>Pseudomonadota</taxon>
        <taxon>Betaproteobacteria</taxon>
        <taxon>Burkholderiales</taxon>
        <taxon>Burkholderiaceae</taxon>
        <taxon>Cupriavidus</taxon>
    </lineage>
</organism>
<gene>
    <name evidence="9" type="ORF">CYJ10_07380</name>
</gene>
<evidence type="ECO:0000256" key="3">
    <source>
        <dbReference type="ARBA" id="ARBA00022519"/>
    </source>
</evidence>
<dbReference type="CDD" id="cd03214">
    <property type="entry name" value="ABC_Iron-Siderophores_B12_Hemin"/>
    <property type="match status" value="1"/>
</dbReference>
<dbReference type="InterPro" id="IPR027417">
    <property type="entry name" value="P-loop_NTPase"/>
</dbReference>
<accession>A0A2N5CGZ6</accession>
<dbReference type="Proteomes" id="UP000234341">
    <property type="component" value="Unassembled WGS sequence"/>
</dbReference>
<dbReference type="SUPFAM" id="SSF52540">
    <property type="entry name" value="P-loop containing nucleoside triphosphate hydrolases"/>
    <property type="match status" value="1"/>
</dbReference>
<dbReference type="InterPro" id="IPR017871">
    <property type="entry name" value="ABC_transporter-like_CS"/>
</dbReference>
<protein>
    <submittedName>
        <fullName evidence="9">ABC transporter ATP-binding protein</fullName>
    </submittedName>
</protein>